<organism evidence="2 3">
    <name type="scientific">Romeriopsis navalis LEGE 11480</name>
    <dbReference type="NCBI Taxonomy" id="2777977"/>
    <lineage>
        <taxon>Bacteria</taxon>
        <taxon>Bacillati</taxon>
        <taxon>Cyanobacteriota</taxon>
        <taxon>Cyanophyceae</taxon>
        <taxon>Leptolyngbyales</taxon>
        <taxon>Leptolyngbyaceae</taxon>
        <taxon>Romeriopsis</taxon>
        <taxon>Romeriopsis navalis</taxon>
    </lineage>
</organism>
<keyword evidence="3" id="KW-1185">Reference proteome</keyword>
<evidence type="ECO:0000256" key="1">
    <source>
        <dbReference type="SAM" id="Phobius"/>
    </source>
</evidence>
<evidence type="ECO:0000313" key="3">
    <source>
        <dbReference type="Proteomes" id="UP000625316"/>
    </source>
</evidence>
<feature type="transmembrane region" description="Helical" evidence="1">
    <location>
        <begin position="15"/>
        <end position="33"/>
    </location>
</feature>
<protein>
    <submittedName>
        <fullName evidence="2">Uncharacterized protein</fullName>
    </submittedName>
</protein>
<evidence type="ECO:0000313" key="2">
    <source>
        <dbReference type="EMBL" id="MBE9033371.1"/>
    </source>
</evidence>
<sequence length="64" mass="6677">MHSNTSTQVSAQERALISLMAAGAMFVAGYTVVRVNLAQNEPATPANVITNVVPGEGTLWADGF</sequence>
<keyword evidence="1" id="KW-0472">Membrane</keyword>
<comment type="caution">
    <text evidence="2">The sequence shown here is derived from an EMBL/GenBank/DDBJ whole genome shotgun (WGS) entry which is preliminary data.</text>
</comment>
<accession>A0A928VUL8</accession>
<gene>
    <name evidence="2" type="ORF">IQ266_26915</name>
</gene>
<reference evidence="2" key="1">
    <citation type="submission" date="2020-10" db="EMBL/GenBank/DDBJ databases">
        <authorList>
            <person name="Castelo-Branco R."/>
            <person name="Eusebio N."/>
            <person name="Adriana R."/>
            <person name="Vieira A."/>
            <person name="Brugerolle De Fraissinette N."/>
            <person name="Rezende De Castro R."/>
            <person name="Schneider M.P."/>
            <person name="Vasconcelos V."/>
            <person name="Leao P.N."/>
        </authorList>
    </citation>
    <scope>NUCLEOTIDE SEQUENCE</scope>
    <source>
        <strain evidence="2">LEGE 11480</strain>
    </source>
</reference>
<dbReference type="AlphaFoldDB" id="A0A928VUL8"/>
<dbReference type="EMBL" id="JADEXQ010000184">
    <property type="protein sequence ID" value="MBE9033371.1"/>
    <property type="molecule type" value="Genomic_DNA"/>
</dbReference>
<dbReference type="RefSeq" id="WP_264328177.1">
    <property type="nucleotide sequence ID" value="NZ_JADEXQ010000184.1"/>
</dbReference>
<proteinExistence type="predicted"/>
<name>A0A928VUL8_9CYAN</name>
<keyword evidence="1" id="KW-0812">Transmembrane</keyword>
<dbReference type="Proteomes" id="UP000625316">
    <property type="component" value="Unassembled WGS sequence"/>
</dbReference>
<keyword evidence="1" id="KW-1133">Transmembrane helix</keyword>